<dbReference type="GO" id="GO:0015297">
    <property type="term" value="F:antiporter activity"/>
    <property type="evidence" value="ECO:0007669"/>
    <property type="project" value="UniProtKB-KW"/>
</dbReference>
<dbReference type="OrthoDB" id="9781596at2"/>
<feature type="transmembrane region" description="Helical" evidence="10">
    <location>
        <begin position="732"/>
        <end position="750"/>
    </location>
</feature>
<gene>
    <name evidence="15" type="primary">shaA</name>
    <name evidence="15" type="ORF">DSCA_31410</name>
</gene>
<evidence type="ECO:0000256" key="8">
    <source>
        <dbReference type="ARBA" id="ARBA00023136"/>
    </source>
</evidence>
<keyword evidence="7" id="KW-0406">Ion transport</keyword>
<feature type="transmembrane region" description="Helical" evidence="10">
    <location>
        <begin position="352"/>
        <end position="374"/>
    </location>
</feature>
<feature type="transmembrane region" description="Helical" evidence="10">
    <location>
        <begin position="120"/>
        <end position="139"/>
    </location>
</feature>
<feature type="transmembrane region" description="Helical" evidence="10">
    <location>
        <begin position="151"/>
        <end position="173"/>
    </location>
</feature>
<keyword evidence="8 10" id="KW-0472">Membrane</keyword>
<keyword evidence="6 10" id="KW-1133">Transmembrane helix</keyword>
<dbReference type="Pfam" id="PF13244">
    <property type="entry name" value="MbhD"/>
    <property type="match status" value="1"/>
</dbReference>
<dbReference type="PANTHER" id="PTHR43373">
    <property type="entry name" value="NA(+)/H(+) ANTIPORTER SUBUNIT"/>
    <property type="match status" value="1"/>
</dbReference>
<keyword evidence="5 9" id="KW-0812">Transmembrane</keyword>
<evidence type="ECO:0000256" key="4">
    <source>
        <dbReference type="ARBA" id="ARBA00022475"/>
    </source>
</evidence>
<feature type="transmembrane region" description="Helical" evidence="10">
    <location>
        <begin position="193"/>
        <end position="218"/>
    </location>
</feature>
<evidence type="ECO:0000256" key="5">
    <source>
        <dbReference type="ARBA" id="ARBA00022692"/>
    </source>
</evidence>
<feature type="transmembrane region" description="Helical" evidence="10">
    <location>
        <begin position="21"/>
        <end position="45"/>
    </location>
</feature>
<evidence type="ECO:0000259" key="11">
    <source>
        <dbReference type="Pfam" id="PF00361"/>
    </source>
</evidence>
<name>A0A5K7YQH0_9BACT</name>
<feature type="transmembrane region" description="Helical" evidence="10">
    <location>
        <begin position="588"/>
        <end position="605"/>
    </location>
</feature>
<dbReference type="AlphaFoldDB" id="A0A5K7YQH0"/>
<evidence type="ECO:0000256" key="1">
    <source>
        <dbReference type="ARBA" id="ARBA00004651"/>
    </source>
</evidence>
<feature type="transmembrane region" description="Helical" evidence="10">
    <location>
        <begin position="97"/>
        <end position="114"/>
    </location>
</feature>
<keyword evidence="4" id="KW-1003">Cell membrane</keyword>
<keyword evidence="16" id="KW-1185">Reference proteome</keyword>
<keyword evidence="3" id="KW-0050">Antiport</keyword>
<dbReference type="KEGG" id="dalk:DSCA_31410"/>
<accession>A0A5K7YQH0</accession>
<sequence length="755" mass="80901">MQRPDHSAHAAGTSRIGLFSTALPLLLFAGLCTLWPLVVRGGVFVVEWPWVPSLDIVLRLRLDGLSLLFGLIITGIGFLVTLFAASYMAGHPHTGRFFVYLHAFMLAMLGIVMADNLLLLFVFWEITTLFSYLLIGFDHESHKTRDNAKQALLVTGGGGLALLVGILLLKTAGGSLTLSDWMAYDQQIRQHPLYGAIFVTMLLGAMTKSAQVPFHFWLPNAMSAPTPISAFLHAATMVKAGIYLLMRLHPLLGGTPEWMGSMVVIGGVTAIWGAIQAVSPSDLKRMLAYTTVMGLGILTMFMGGNNTASLTAATTFLLVHALYKAALFLAVGSIDHQTGTRRLEKLGGLWRAMPLTALAVATATMSMAGFPLFFGFIGKEIMYQGALTEEMFPHFATTITLLSNSLMTAVAGIILLGPFTGKRPEPLSTVIEAPLPMRFGPGLMGGLCLLFGIIPWWVSDYLIQPAVRAFSVVENEVHLAIFHGFNTPLLLSVVTLTLGGLVYFSRRIVRPAFAAAMDAIPLTGQRGYDSTLKGMLATAHAVADGLQNGSLHRYLLITIGVFAITTAAVWWLNADGWALWLRSADLPLSHWLLVAVMAVAVVVVVRTRSRILAVAALGMVGGGAALVFLVYGAPDLALTQLLVETLTLIIASIVLLRLPPLSGAPGAVSVSRWVDGLVAVGTGIVVAALCMAVTNGPIDRQLTAFFEYNSYIAAHGRNIVNVILVDFRSLDTLGEITVVATAGLAGYALIAKRRQ</sequence>
<feature type="transmembrane region" description="Helical" evidence="10">
    <location>
        <begin position="287"/>
        <end position="304"/>
    </location>
</feature>
<evidence type="ECO:0000259" key="12">
    <source>
        <dbReference type="Pfam" id="PF00662"/>
    </source>
</evidence>
<feature type="transmembrane region" description="Helical" evidence="10">
    <location>
        <begin position="310"/>
        <end position="331"/>
    </location>
</feature>
<feature type="domain" description="MrpA C-terminal/MbhE" evidence="14">
    <location>
        <begin position="672"/>
        <end position="753"/>
    </location>
</feature>
<feature type="transmembrane region" description="Helical" evidence="10">
    <location>
        <begin position="258"/>
        <end position="275"/>
    </location>
</feature>
<feature type="transmembrane region" description="Helical" evidence="10">
    <location>
        <begin position="554"/>
        <end position="573"/>
    </location>
</feature>
<dbReference type="InterPro" id="IPR001516">
    <property type="entry name" value="Proton_antipo_N"/>
</dbReference>
<reference evidence="15 16" key="1">
    <citation type="submission" date="2019-11" db="EMBL/GenBank/DDBJ databases">
        <title>Comparative genomics of hydrocarbon-degrading Desulfosarcina strains.</title>
        <authorList>
            <person name="Watanabe M."/>
            <person name="Kojima H."/>
            <person name="Fukui M."/>
        </authorList>
    </citation>
    <scope>NUCLEOTIDE SEQUENCE [LARGE SCALE GENOMIC DNA]</scope>
    <source>
        <strain evidence="15 16">PL12</strain>
    </source>
</reference>
<evidence type="ECO:0000256" key="6">
    <source>
        <dbReference type="ARBA" id="ARBA00022989"/>
    </source>
</evidence>
<dbReference type="Pfam" id="PF00361">
    <property type="entry name" value="Proton_antipo_M"/>
    <property type="match status" value="1"/>
</dbReference>
<feature type="transmembrane region" description="Helical" evidence="10">
    <location>
        <begin position="439"/>
        <end position="458"/>
    </location>
</feature>
<dbReference type="InterPro" id="IPR046806">
    <property type="entry name" value="MrpA_C/MbhE"/>
</dbReference>
<dbReference type="InterPro" id="IPR050616">
    <property type="entry name" value="CPA3_Na-H_Antiporter_A"/>
</dbReference>
<evidence type="ECO:0000256" key="10">
    <source>
        <dbReference type="SAM" id="Phobius"/>
    </source>
</evidence>
<dbReference type="InterPro" id="IPR001750">
    <property type="entry name" value="ND/Mrp_TM"/>
</dbReference>
<feature type="transmembrane region" description="Helical" evidence="10">
    <location>
        <begin position="612"/>
        <end position="631"/>
    </location>
</feature>
<organism evidence="15 16">
    <name type="scientific">Desulfosarcina alkanivorans</name>
    <dbReference type="NCBI Taxonomy" id="571177"/>
    <lineage>
        <taxon>Bacteria</taxon>
        <taxon>Pseudomonadati</taxon>
        <taxon>Thermodesulfobacteriota</taxon>
        <taxon>Desulfobacteria</taxon>
        <taxon>Desulfobacterales</taxon>
        <taxon>Desulfosarcinaceae</taxon>
        <taxon>Desulfosarcina</taxon>
    </lineage>
</organism>
<evidence type="ECO:0000313" key="15">
    <source>
        <dbReference type="EMBL" id="BBO69211.1"/>
    </source>
</evidence>
<feature type="domain" description="NADH:quinone oxidoreductase/Mrp antiporter transmembrane" evidence="11">
    <location>
        <begin position="114"/>
        <end position="390"/>
    </location>
</feature>
<evidence type="ECO:0000256" key="3">
    <source>
        <dbReference type="ARBA" id="ARBA00022449"/>
    </source>
</evidence>
<dbReference type="GO" id="GO:0005886">
    <property type="term" value="C:plasma membrane"/>
    <property type="evidence" value="ECO:0007669"/>
    <property type="project" value="UniProtKB-SubCell"/>
</dbReference>
<evidence type="ECO:0000256" key="2">
    <source>
        <dbReference type="ARBA" id="ARBA00022448"/>
    </source>
</evidence>
<dbReference type="EMBL" id="AP021874">
    <property type="protein sequence ID" value="BBO69211.1"/>
    <property type="molecule type" value="Genomic_DNA"/>
</dbReference>
<dbReference type="GO" id="GO:0006811">
    <property type="term" value="P:monoatomic ion transport"/>
    <property type="evidence" value="ECO:0007669"/>
    <property type="project" value="UniProtKB-KW"/>
</dbReference>
<dbReference type="Pfam" id="PF20501">
    <property type="entry name" value="MbhE"/>
    <property type="match status" value="1"/>
</dbReference>
<evidence type="ECO:0000259" key="13">
    <source>
        <dbReference type="Pfam" id="PF13244"/>
    </source>
</evidence>
<dbReference type="RefSeq" id="WP_155317277.1">
    <property type="nucleotide sequence ID" value="NZ_AP021874.1"/>
</dbReference>
<feature type="transmembrane region" description="Helical" evidence="10">
    <location>
        <begin position="637"/>
        <end position="656"/>
    </location>
</feature>
<feature type="transmembrane region" description="Helical" evidence="10">
    <location>
        <begin position="478"/>
        <end position="504"/>
    </location>
</feature>
<protein>
    <submittedName>
        <fullName evidence="15">Na(+)/H(+) antiporter subunit A</fullName>
    </submittedName>
</protein>
<dbReference type="InterPro" id="IPR042106">
    <property type="entry name" value="Nuo/plastoQ_OxRdtase_6_NuoJ"/>
</dbReference>
<dbReference type="Gene3D" id="1.20.120.1200">
    <property type="entry name" value="NADH-ubiquinone/plastoquinone oxidoreductase chain 6, subunit NuoJ"/>
    <property type="match status" value="1"/>
</dbReference>
<feature type="transmembrane region" description="Helical" evidence="10">
    <location>
        <begin position="677"/>
        <end position="698"/>
    </location>
</feature>
<evidence type="ECO:0000313" key="16">
    <source>
        <dbReference type="Proteomes" id="UP000427906"/>
    </source>
</evidence>
<dbReference type="PRINTS" id="PR01434">
    <property type="entry name" value="NADHDHGNASE5"/>
</dbReference>
<comment type="subcellular location">
    <subcellularLocation>
        <location evidence="1">Cell membrane</location>
        <topology evidence="1">Multi-pass membrane protein</topology>
    </subcellularLocation>
    <subcellularLocation>
        <location evidence="9">Membrane</location>
        <topology evidence="9">Multi-pass membrane protein</topology>
    </subcellularLocation>
</comment>
<dbReference type="InterPro" id="IPR025383">
    <property type="entry name" value="MrpA_C/MbhD"/>
</dbReference>
<feature type="domain" description="MrpA C-terminal/MbhD" evidence="13">
    <location>
        <begin position="596"/>
        <end position="659"/>
    </location>
</feature>
<proteinExistence type="predicted"/>
<dbReference type="PANTHER" id="PTHR43373:SF1">
    <property type="entry name" value="NA(+)_H(+) ANTIPORTER SUBUNIT A"/>
    <property type="match status" value="1"/>
</dbReference>
<keyword evidence="2" id="KW-0813">Transport</keyword>
<evidence type="ECO:0000256" key="7">
    <source>
        <dbReference type="ARBA" id="ARBA00023065"/>
    </source>
</evidence>
<evidence type="ECO:0000259" key="14">
    <source>
        <dbReference type="Pfam" id="PF20501"/>
    </source>
</evidence>
<feature type="transmembrane region" description="Helical" evidence="10">
    <location>
        <begin position="394"/>
        <end position="419"/>
    </location>
</feature>
<feature type="domain" description="NADH-Ubiquinone oxidoreductase (complex I) chain 5 N-terminal" evidence="12">
    <location>
        <begin position="51"/>
        <end position="98"/>
    </location>
</feature>
<feature type="transmembrane region" description="Helical" evidence="10">
    <location>
        <begin position="65"/>
        <end position="85"/>
    </location>
</feature>
<dbReference type="Pfam" id="PF00662">
    <property type="entry name" value="Proton_antipo_N"/>
    <property type="match status" value="1"/>
</dbReference>
<dbReference type="Proteomes" id="UP000427906">
    <property type="component" value="Chromosome"/>
</dbReference>
<evidence type="ECO:0000256" key="9">
    <source>
        <dbReference type="RuleBase" id="RU000320"/>
    </source>
</evidence>